<dbReference type="Pfam" id="PF02518">
    <property type="entry name" value="HATPase_c"/>
    <property type="match status" value="1"/>
</dbReference>
<keyword evidence="4" id="KW-1003">Cell membrane</keyword>
<keyword evidence="7" id="KW-0808">Transferase</keyword>
<dbReference type="SUPFAM" id="SSF158472">
    <property type="entry name" value="HAMP domain-like"/>
    <property type="match status" value="1"/>
</dbReference>
<accession>A0A511B2S6</accession>
<dbReference type="SUPFAM" id="SSF47384">
    <property type="entry name" value="Homodimeric domain of signal transducing histidine kinase"/>
    <property type="match status" value="1"/>
</dbReference>
<keyword evidence="10" id="KW-0418">Kinase</keyword>
<dbReference type="EC" id="2.7.13.3" evidence="3"/>
<dbReference type="InterPro" id="IPR003661">
    <property type="entry name" value="HisK_dim/P_dom"/>
</dbReference>
<evidence type="ECO:0000256" key="2">
    <source>
        <dbReference type="ARBA" id="ARBA00004429"/>
    </source>
</evidence>
<dbReference type="InterPro" id="IPR036890">
    <property type="entry name" value="HATPase_C_sf"/>
</dbReference>
<keyword evidence="8 15" id="KW-0812">Transmembrane</keyword>
<evidence type="ECO:0000256" key="9">
    <source>
        <dbReference type="ARBA" id="ARBA00022741"/>
    </source>
</evidence>
<keyword evidence="11" id="KW-0067">ATP-binding</keyword>
<evidence type="ECO:0000256" key="14">
    <source>
        <dbReference type="ARBA" id="ARBA00023136"/>
    </source>
</evidence>
<dbReference type="GO" id="GO:0000155">
    <property type="term" value="F:phosphorelay sensor kinase activity"/>
    <property type="evidence" value="ECO:0007669"/>
    <property type="project" value="InterPro"/>
</dbReference>
<evidence type="ECO:0000256" key="4">
    <source>
        <dbReference type="ARBA" id="ARBA00022475"/>
    </source>
</evidence>
<evidence type="ECO:0000259" key="17">
    <source>
        <dbReference type="PROSITE" id="PS50885"/>
    </source>
</evidence>
<dbReference type="InterPro" id="IPR003660">
    <property type="entry name" value="HAMP_dom"/>
</dbReference>
<feature type="transmembrane region" description="Helical" evidence="15">
    <location>
        <begin position="155"/>
        <end position="174"/>
    </location>
</feature>
<evidence type="ECO:0000256" key="3">
    <source>
        <dbReference type="ARBA" id="ARBA00012438"/>
    </source>
</evidence>
<comment type="caution">
    <text evidence="18">The sequence shown here is derived from an EMBL/GenBank/DDBJ whole genome shotgun (WGS) entry which is preliminary data.</text>
</comment>
<evidence type="ECO:0000256" key="6">
    <source>
        <dbReference type="ARBA" id="ARBA00022553"/>
    </source>
</evidence>
<reference evidence="18 19" key="1">
    <citation type="submission" date="2019-07" db="EMBL/GenBank/DDBJ databases">
        <title>Whole genome shotgun sequence of Gluconobacter wancherniae NBRC 103581.</title>
        <authorList>
            <person name="Hosoyama A."/>
            <person name="Uohara A."/>
            <person name="Ohji S."/>
            <person name="Ichikawa N."/>
        </authorList>
    </citation>
    <scope>NUCLEOTIDE SEQUENCE [LARGE SCALE GENOMIC DNA]</scope>
    <source>
        <strain evidence="18 19">NBRC 103581</strain>
    </source>
</reference>
<keyword evidence="9" id="KW-0547">Nucleotide-binding</keyword>
<evidence type="ECO:0000256" key="7">
    <source>
        <dbReference type="ARBA" id="ARBA00022679"/>
    </source>
</evidence>
<keyword evidence="14 15" id="KW-0472">Membrane</keyword>
<feature type="transmembrane region" description="Helical" evidence="15">
    <location>
        <begin position="7"/>
        <end position="26"/>
    </location>
</feature>
<comment type="catalytic activity">
    <reaction evidence="1">
        <text>ATP + protein L-histidine = ADP + protein N-phospho-L-histidine.</text>
        <dbReference type="EC" id="2.7.13.3"/>
    </reaction>
</comment>
<dbReference type="InterPro" id="IPR004358">
    <property type="entry name" value="Sig_transdc_His_kin-like_C"/>
</dbReference>
<name>A0A511B2S6_9PROT</name>
<dbReference type="SMART" id="SM00388">
    <property type="entry name" value="HisKA"/>
    <property type="match status" value="1"/>
</dbReference>
<dbReference type="Proteomes" id="UP000321230">
    <property type="component" value="Unassembled WGS sequence"/>
</dbReference>
<dbReference type="InterPro" id="IPR036097">
    <property type="entry name" value="HisK_dim/P_sf"/>
</dbReference>
<keyword evidence="12 15" id="KW-1133">Transmembrane helix</keyword>
<evidence type="ECO:0000256" key="15">
    <source>
        <dbReference type="SAM" id="Phobius"/>
    </source>
</evidence>
<evidence type="ECO:0000313" key="19">
    <source>
        <dbReference type="Proteomes" id="UP000321230"/>
    </source>
</evidence>
<evidence type="ECO:0000259" key="16">
    <source>
        <dbReference type="PROSITE" id="PS50109"/>
    </source>
</evidence>
<evidence type="ECO:0000256" key="1">
    <source>
        <dbReference type="ARBA" id="ARBA00000085"/>
    </source>
</evidence>
<dbReference type="InterPro" id="IPR003594">
    <property type="entry name" value="HATPase_dom"/>
</dbReference>
<dbReference type="PANTHER" id="PTHR44936:SF5">
    <property type="entry name" value="SENSOR HISTIDINE KINASE ENVZ"/>
    <property type="match status" value="1"/>
</dbReference>
<dbReference type="SMART" id="SM00304">
    <property type="entry name" value="HAMP"/>
    <property type="match status" value="1"/>
</dbReference>
<dbReference type="Gene3D" id="1.10.287.130">
    <property type="match status" value="1"/>
</dbReference>
<evidence type="ECO:0000256" key="11">
    <source>
        <dbReference type="ARBA" id="ARBA00022840"/>
    </source>
</evidence>
<dbReference type="InterPro" id="IPR005467">
    <property type="entry name" value="His_kinase_dom"/>
</dbReference>
<evidence type="ECO:0000256" key="8">
    <source>
        <dbReference type="ARBA" id="ARBA00022692"/>
    </source>
</evidence>
<dbReference type="PRINTS" id="PR00344">
    <property type="entry name" value="BCTRLSENSOR"/>
</dbReference>
<dbReference type="Pfam" id="PF00512">
    <property type="entry name" value="HisKA"/>
    <property type="match status" value="1"/>
</dbReference>
<dbReference type="GO" id="GO:0005524">
    <property type="term" value="F:ATP binding"/>
    <property type="evidence" value="ECO:0007669"/>
    <property type="project" value="UniProtKB-KW"/>
</dbReference>
<dbReference type="PROSITE" id="PS50885">
    <property type="entry name" value="HAMP"/>
    <property type="match status" value="1"/>
</dbReference>
<dbReference type="Pfam" id="PF00672">
    <property type="entry name" value="HAMP"/>
    <property type="match status" value="1"/>
</dbReference>
<dbReference type="CDD" id="cd06225">
    <property type="entry name" value="HAMP"/>
    <property type="match status" value="1"/>
</dbReference>
<dbReference type="GO" id="GO:0005886">
    <property type="term" value="C:plasma membrane"/>
    <property type="evidence" value="ECO:0007669"/>
    <property type="project" value="UniProtKB-SubCell"/>
</dbReference>
<dbReference type="SMART" id="SM00387">
    <property type="entry name" value="HATPase_c"/>
    <property type="match status" value="1"/>
</dbReference>
<feature type="domain" description="HAMP" evidence="17">
    <location>
        <begin position="175"/>
        <end position="227"/>
    </location>
</feature>
<evidence type="ECO:0000313" key="18">
    <source>
        <dbReference type="EMBL" id="GEK94760.1"/>
    </source>
</evidence>
<dbReference type="EMBL" id="BJUZ01000005">
    <property type="protein sequence ID" value="GEK94760.1"/>
    <property type="molecule type" value="Genomic_DNA"/>
</dbReference>
<dbReference type="PANTHER" id="PTHR44936">
    <property type="entry name" value="SENSOR PROTEIN CREC"/>
    <property type="match status" value="1"/>
</dbReference>
<dbReference type="CDD" id="cd00082">
    <property type="entry name" value="HisKA"/>
    <property type="match status" value="1"/>
</dbReference>
<keyword evidence="6" id="KW-0597">Phosphoprotein</keyword>
<evidence type="ECO:0000256" key="10">
    <source>
        <dbReference type="ARBA" id="ARBA00022777"/>
    </source>
</evidence>
<keyword evidence="13" id="KW-0902">Two-component regulatory system</keyword>
<feature type="domain" description="Histidine kinase" evidence="16">
    <location>
        <begin position="235"/>
        <end position="439"/>
    </location>
</feature>
<organism evidence="18 19">
    <name type="scientific">Gluconobacter wancherniae NBRC 103581</name>
    <dbReference type="NCBI Taxonomy" id="656744"/>
    <lineage>
        <taxon>Bacteria</taxon>
        <taxon>Pseudomonadati</taxon>
        <taxon>Pseudomonadota</taxon>
        <taxon>Alphaproteobacteria</taxon>
        <taxon>Acetobacterales</taxon>
        <taxon>Acetobacteraceae</taxon>
        <taxon>Gluconobacter</taxon>
    </lineage>
</organism>
<keyword evidence="19" id="KW-1185">Reference proteome</keyword>
<dbReference type="Gene3D" id="3.30.565.10">
    <property type="entry name" value="Histidine kinase-like ATPase, C-terminal domain"/>
    <property type="match status" value="1"/>
</dbReference>
<sequence>MGLVGRVTVVLAVAITMVFLANAVFYEEAETYIVDDARIAQLGEALSTDLRVLAAAPLTQRSFLAVMLSGAELNLSWQPVNTVPARHGAHLSYGLGQLTRRLIENDPALVHAHLSLYTIGAGVSDVMGSVQLPDGSFIFFRVPGMLGRHQHVTRGLASAAIVAGAVVLAATMLVRGLSMPLRALAGVADRIGSNETWVPLDERGPREVRGLARAMNAMQKRIQSLINDRTQALAAVSHDLRTPLTRLRLRCGFLNDGEAQSAIEADLDEMEAMVNGVLAYLSGADDPEVPRTINLVATLATLLDDHADRGRDARYEGPDRALVRVRPLAIKRVLSNLIENALNYGGNVLATLERTADGGVQVSISDNGPGIPESEYERVLAPFYRLESSRSRQTGGMGLGLAIVTREIAREGGYLKLGRGDASKGYGGLCATIVLPPSEEPVSARGSRTNPVRGLAS</sequence>
<dbReference type="SUPFAM" id="SSF55874">
    <property type="entry name" value="ATPase domain of HSP90 chaperone/DNA topoisomerase II/histidine kinase"/>
    <property type="match status" value="1"/>
</dbReference>
<comment type="subcellular location">
    <subcellularLocation>
        <location evidence="2">Cell inner membrane</location>
        <topology evidence="2">Multi-pass membrane protein</topology>
    </subcellularLocation>
</comment>
<proteinExistence type="predicted"/>
<dbReference type="PROSITE" id="PS50109">
    <property type="entry name" value="HIS_KIN"/>
    <property type="match status" value="1"/>
</dbReference>
<keyword evidence="5" id="KW-0997">Cell inner membrane</keyword>
<gene>
    <name evidence="18" type="ORF">GWA01_25300</name>
</gene>
<dbReference type="InterPro" id="IPR050980">
    <property type="entry name" value="2C_sensor_his_kinase"/>
</dbReference>
<evidence type="ECO:0000256" key="5">
    <source>
        <dbReference type="ARBA" id="ARBA00022519"/>
    </source>
</evidence>
<protein>
    <recommendedName>
        <fullName evidence="3">histidine kinase</fullName>
        <ecNumber evidence="3">2.7.13.3</ecNumber>
    </recommendedName>
</protein>
<evidence type="ECO:0000256" key="12">
    <source>
        <dbReference type="ARBA" id="ARBA00022989"/>
    </source>
</evidence>
<dbReference type="AlphaFoldDB" id="A0A511B2S6"/>
<evidence type="ECO:0000256" key="13">
    <source>
        <dbReference type="ARBA" id="ARBA00023012"/>
    </source>
</evidence>